<dbReference type="AlphaFoldDB" id="A0ABD4YTS7"/>
<dbReference type="RefSeq" id="WP_253853781.1">
    <property type="nucleotide sequence ID" value="NZ_DAIRWQ010000005.1"/>
</dbReference>
<sequence>MTRAQAIAQAEQCFDSGAFRTLLARRLALPTESQNPERAAVLADYLEAEIRPAFEALGFTCRTLTHPKALAPFLYAERIEDPALPTVLGYGHGDVIRGLEREWKEGLSPWALTEAEGRWYGRGIADNKGQHSINMEALRLVLETRGKLGFNAKYLIEMGEETGSMGLRELCTEHRDLMAADLLIASDGPRLSANRPTIFLGARGSLNFDLTIEARAGGHHSGNWGGLISNPGLQLAHAIASIATPNGQIRIPEWVPKELPPAVRRALADCEVDGGADGPEIEPDWGEPGLSPAERVFGWCSFEVLAYKTGNPDTPVNAIPPRAWARCQLRFVVGVDPDDLIPALRRHLDSHGFPMVQISLTRETMFRATRIDPDDAWVRWAVASLERTSGQKTALLPNLGGSLPNDIFTDVLGLKTIWVPHSYPGCSQHAPNEHLPPELLRQGLSLMTGLYWDLGAGDTPEIRNPR</sequence>
<dbReference type="Gene3D" id="3.30.70.360">
    <property type="match status" value="1"/>
</dbReference>
<keyword evidence="2" id="KW-0479">Metal-binding</keyword>
<evidence type="ECO:0000313" key="6">
    <source>
        <dbReference type="Proteomes" id="UP001158644"/>
    </source>
</evidence>
<dbReference type="PANTHER" id="PTHR43270">
    <property type="entry name" value="BETA-ALA-HIS DIPEPTIDASE"/>
    <property type="match status" value="1"/>
</dbReference>
<dbReference type="PANTHER" id="PTHR43270:SF12">
    <property type="entry name" value="SUCCINYL-DIAMINOPIMELATE DESUCCINYLASE"/>
    <property type="match status" value="1"/>
</dbReference>
<protein>
    <submittedName>
        <fullName evidence="5">M20 family metallopeptidase</fullName>
    </submittedName>
</protein>
<dbReference type="Gene3D" id="3.40.630.10">
    <property type="entry name" value="Zn peptidases"/>
    <property type="match status" value="1"/>
</dbReference>
<proteinExistence type="predicted"/>
<dbReference type="SUPFAM" id="SSF53187">
    <property type="entry name" value="Zn-dependent exopeptidases"/>
    <property type="match status" value="1"/>
</dbReference>
<keyword evidence="1" id="KW-0645">Protease</keyword>
<dbReference type="Pfam" id="PF01546">
    <property type="entry name" value="Peptidase_M20"/>
    <property type="match status" value="1"/>
</dbReference>
<dbReference type="Proteomes" id="UP001158644">
    <property type="component" value="Unassembled WGS sequence"/>
</dbReference>
<dbReference type="InterPro" id="IPR011650">
    <property type="entry name" value="Peptidase_M20_dimer"/>
</dbReference>
<dbReference type="GO" id="GO:0006508">
    <property type="term" value="P:proteolysis"/>
    <property type="evidence" value="ECO:0007669"/>
    <property type="project" value="UniProtKB-KW"/>
</dbReference>
<keyword evidence="3" id="KW-0378">Hydrolase</keyword>
<organism evidence="5 6">
    <name type="scientific">Achromobacter mucicolens</name>
    <dbReference type="NCBI Taxonomy" id="1389922"/>
    <lineage>
        <taxon>Bacteria</taxon>
        <taxon>Pseudomonadati</taxon>
        <taxon>Pseudomonadota</taxon>
        <taxon>Betaproteobacteria</taxon>
        <taxon>Burkholderiales</taxon>
        <taxon>Alcaligenaceae</taxon>
        <taxon>Achromobacter</taxon>
    </lineage>
</organism>
<accession>A0ABD4YTS7</accession>
<comment type="caution">
    <text evidence="5">The sequence shown here is derived from an EMBL/GenBank/DDBJ whole genome shotgun (WGS) entry which is preliminary data.</text>
</comment>
<dbReference type="NCBIfam" id="NF005478">
    <property type="entry name" value="PRK07079.1"/>
    <property type="match status" value="1"/>
</dbReference>
<feature type="domain" description="Peptidase M20 dimerisation" evidence="4">
    <location>
        <begin position="201"/>
        <end position="352"/>
    </location>
</feature>
<reference evidence="5 6" key="1">
    <citation type="submission" date="2022-09" db="EMBL/GenBank/DDBJ databases">
        <title>Intensive care unit water sources are persistently colonized with multi-drug resistant bacteria and are the site of extensive horizontal gene transfer of antibiotic resistance genes.</title>
        <authorList>
            <person name="Diorio-Toth L."/>
        </authorList>
    </citation>
    <scope>NUCLEOTIDE SEQUENCE [LARGE SCALE GENOMIC DNA]</scope>
    <source>
        <strain evidence="5 6">GD03967</strain>
    </source>
</reference>
<dbReference type="InterPro" id="IPR002933">
    <property type="entry name" value="Peptidase_M20"/>
</dbReference>
<evidence type="ECO:0000259" key="4">
    <source>
        <dbReference type="Pfam" id="PF07687"/>
    </source>
</evidence>
<evidence type="ECO:0000256" key="1">
    <source>
        <dbReference type="ARBA" id="ARBA00022670"/>
    </source>
</evidence>
<dbReference type="InterPro" id="IPR051458">
    <property type="entry name" value="Cyt/Met_Dipeptidase"/>
</dbReference>
<dbReference type="Pfam" id="PF07687">
    <property type="entry name" value="M20_dimer"/>
    <property type="match status" value="1"/>
</dbReference>
<evidence type="ECO:0000256" key="3">
    <source>
        <dbReference type="ARBA" id="ARBA00022801"/>
    </source>
</evidence>
<gene>
    <name evidence="5" type="ORF">N5C72_12365</name>
</gene>
<name>A0ABD4YTS7_9BURK</name>
<evidence type="ECO:0000256" key="2">
    <source>
        <dbReference type="ARBA" id="ARBA00022723"/>
    </source>
</evidence>
<dbReference type="EMBL" id="JAOBZK010000014">
    <property type="protein sequence ID" value="MDH1178873.1"/>
    <property type="molecule type" value="Genomic_DNA"/>
</dbReference>
<dbReference type="GO" id="GO:0046872">
    <property type="term" value="F:metal ion binding"/>
    <property type="evidence" value="ECO:0007669"/>
    <property type="project" value="UniProtKB-KW"/>
</dbReference>
<evidence type="ECO:0000313" key="5">
    <source>
        <dbReference type="EMBL" id="MDH1178873.1"/>
    </source>
</evidence>
<dbReference type="GO" id="GO:0008233">
    <property type="term" value="F:peptidase activity"/>
    <property type="evidence" value="ECO:0007669"/>
    <property type="project" value="UniProtKB-KW"/>
</dbReference>